<sequence length="153" mass="15774">MGIHIIGGSVADDTVAADRATGGTEDAEAPSATWVIATAAPHHATGNPTLITGLTPHQDDIFVHEADGAPMPVLGCGDVVTDDVVLPDVWYVPGLTTNLVSVSQLSELDHSVGFGRTAWYVRSAADGAIVGEARITGEGGLFEVDFLKVQLGI</sequence>
<organism evidence="2 3">
    <name type="scientific">Setaria viridis</name>
    <name type="common">Green bristlegrass</name>
    <name type="synonym">Setaria italica subsp. viridis</name>
    <dbReference type="NCBI Taxonomy" id="4556"/>
    <lineage>
        <taxon>Eukaryota</taxon>
        <taxon>Viridiplantae</taxon>
        <taxon>Streptophyta</taxon>
        <taxon>Embryophyta</taxon>
        <taxon>Tracheophyta</taxon>
        <taxon>Spermatophyta</taxon>
        <taxon>Magnoliopsida</taxon>
        <taxon>Liliopsida</taxon>
        <taxon>Poales</taxon>
        <taxon>Poaceae</taxon>
        <taxon>PACMAD clade</taxon>
        <taxon>Panicoideae</taxon>
        <taxon>Panicodae</taxon>
        <taxon>Paniceae</taxon>
        <taxon>Cenchrinae</taxon>
        <taxon>Setaria</taxon>
    </lineage>
</organism>
<dbReference type="EMBL" id="CM016559">
    <property type="protein sequence ID" value="TKW02430.1"/>
    <property type="molecule type" value="Genomic_DNA"/>
</dbReference>
<evidence type="ECO:0000259" key="1">
    <source>
        <dbReference type="Pfam" id="PF22936"/>
    </source>
</evidence>
<reference evidence="2" key="1">
    <citation type="submission" date="2019-03" db="EMBL/GenBank/DDBJ databases">
        <title>WGS assembly of Setaria viridis.</title>
        <authorList>
            <person name="Huang P."/>
            <person name="Jenkins J."/>
            <person name="Grimwood J."/>
            <person name="Barry K."/>
            <person name="Healey A."/>
            <person name="Mamidi S."/>
            <person name="Sreedasyam A."/>
            <person name="Shu S."/>
            <person name="Feldman M."/>
            <person name="Wu J."/>
            <person name="Yu Y."/>
            <person name="Chen C."/>
            <person name="Johnson J."/>
            <person name="Rokhsar D."/>
            <person name="Baxter I."/>
            <person name="Schmutz J."/>
            <person name="Brutnell T."/>
            <person name="Kellogg E."/>
        </authorList>
    </citation>
    <scope>NUCLEOTIDE SEQUENCE [LARGE SCALE GENOMIC DNA]</scope>
</reference>
<accession>A0A4U6TJ48</accession>
<gene>
    <name evidence="2" type="ORF">SEVIR_8G243800v2</name>
</gene>
<dbReference type="InterPro" id="IPR054722">
    <property type="entry name" value="PolX-like_BBD"/>
</dbReference>
<protein>
    <recommendedName>
        <fullName evidence="1">Retrovirus-related Pol polyprotein from transposon TNT 1-94-like beta-barrel domain-containing protein</fullName>
    </recommendedName>
</protein>
<dbReference type="Proteomes" id="UP000298652">
    <property type="component" value="Chromosome 8"/>
</dbReference>
<evidence type="ECO:0000313" key="3">
    <source>
        <dbReference type="Proteomes" id="UP000298652"/>
    </source>
</evidence>
<keyword evidence="3" id="KW-1185">Reference proteome</keyword>
<dbReference type="Gramene" id="TKW02430">
    <property type="protein sequence ID" value="TKW02430"/>
    <property type="gene ID" value="SEVIR_8G243800v2"/>
</dbReference>
<evidence type="ECO:0000313" key="2">
    <source>
        <dbReference type="EMBL" id="TKW02430.1"/>
    </source>
</evidence>
<name>A0A4U6TJ48_SETVI</name>
<proteinExistence type="predicted"/>
<dbReference type="Pfam" id="PF22936">
    <property type="entry name" value="Pol_BBD"/>
    <property type="match status" value="1"/>
</dbReference>
<feature type="domain" description="Retrovirus-related Pol polyprotein from transposon TNT 1-94-like beta-barrel" evidence="1">
    <location>
        <begin position="34"/>
        <end position="107"/>
    </location>
</feature>
<dbReference type="AlphaFoldDB" id="A0A4U6TJ48"/>